<evidence type="ECO:0000313" key="3">
    <source>
        <dbReference type="Proteomes" id="UP000076276"/>
    </source>
</evidence>
<dbReference type="STRING" id="1806892.AZH43_07300"/>
<protein>
    <submittedName>
        <fullName evidence="2">Uncharacterized protein</fullName>
    </submittedName>
</protein>
<dbReference type="EMBL" id="LUAW01000011">
    <property type="protein sequence ID" value="KYQ73223.1"/>
    <property type="molecule type" value="Genomic_DNA"/>
</dbReference>
<evidence type="ECO:0000256" key="1">
    <source>
        <dbReference type="SAM" id="MobiDB-lite"/>
    </source>
</evidence>
<dbReference type="Proteomes" id="UP000076276">
    <property type="component" value="Unassembled WGS sequence"/>
</dbReference>
<name>A0A151Y5B2_9GAMM</name>
<accession>A0A151Y5B2</accession>
<reference evidence="2 3" key="1">
    <citation type="submission" date="2016-03" db="EMBL/GenBank/DDBJ databases">
        <title>Acinetobacter genomospecies 28 strain ANC 4149.</title>
        <authorList>
            <person name="Radolfova-Krizova L."/>
            <person name="Nemec A."/>
        </authorList>
    </citation>
    <scope>NUCLEOTIDE SEQUENCE [LARGE SCALE GENOMIC DNA]</scope>
    <source>
        <strain evidence="2 3">ANC 4149</strain>
    </source>
</reference>
<comment type="caution">
    <text evidence="2">The sequence shown here is derived from an EMBL/GenBank/DDBJ whole genome shotgun (WGS) entry which is preliminary data.</text>
</comment>
<dbReference type="OrthoDB" id="6690405at2"/>
<dbReference type="AlphaFoldDB" id="A0A151Y5B2"/>
<keyword evidence="3" id="KW-1185">Reference proteome</keyword>
<dbReference type="RefSeq" id="WP_067666549.1">
    <property type="nucleotide sequence ID" value="NZ_CBCSIK010000008.1"/>
</dbReference>
<sequence length="285" mass="32090">MAVQSYPQEVWERLKAVYESSPKMTWQQLVDSVAEELGCEMPSASVVRRKALAEKWKKSAKSLVKKSARELNKEIKKMTSQKTGQKNSQDDDSTEENNAEKNVKNPSFLPNLTGQNQQKYNTSDRVHTNKLSSATIIRKNRNRLADLGQLAGDTIDSVIHIRDEVLQIDISGPITDETERIINNVKFKMGLISQIVELNVKQSITLTNIARSEALFWGFELEDLKDQSEVQARRSAVVAGAEQKLLEAKQAMKAGKLAAFQRKLEIIEAGEAVEEDNDEFTIIKE</sequence>
<proteinExistence type="predicted"/>
<feature type="compositionally biased region" description="Polar residues" evidence="1">
    <location>
        <begin position="78"/>
        <end position="87"/>
    </location>
</feature>
<feature type="compositionally biased region" description="Polar residues" evidence="1">
    <location>
        <begin position="104"/>
        <end position="121"/>
    </location>
</feature>
<organism evidence="2 3">
    <name type="scientific">Acinetobacter pragensis</name>
    <dbReference type="NCBI Taxonomy" id="1806892"/>
    <lineage>
        <taxon>Bacteria</taxon>
        <taxon>Pseudomonadati</taxon>
        <taxon>Pseudomonadota</taxon>
        <taxon>Gammaproteobacteria</taxon>
        <taxon>Moraxellales</taxon>
        <taxon>Moraxellaceae</taxon>
        <taxon>Acinetobacter</taxon>
    </lineage>
</organism>
<feature type="region of interest" description="Disordered" evidence="1">
    <location>
        <begin position="75"/>
        <end position="126"/>
    </location>
</feature>
<gene>
    <name evidence="2" type="ORF">AZH43_07300</name>
</gene>
<evidence type="ECO:0000313" key="2">
    <source>
        <dbReference type="EMBL" id="KYQ73223.1"/>
    </source>
</evidence>